<name>A0A840BNS6_9RHOO</name>
<comment type="caution">
    <text evidence="1">The sequence shown here is derived from an EMBL/GenBank/DDBJ whole genome shotgun (WGS) entry which is preliminary data.</text>
</comment>
<dbReference type="EMBL" id="JACIET010000009">
    <property type="protein sequence ID" value="MBB4014965.1"/>
    <property type="molecule type" value="Genomic_DNA"/>
</dbReference>
<dbReference type="Proteomes" id="UP000561045">
    <property type="component" value="Unassembled WGS sequence"/>
</dbReference>
<keyword evidence="2" id="KW-1185">Reference proteome</keyword>
<dbReference type="AlphaFoldDB" id="A0A840BNS6"/>
<gene>
    <name evidence="1" type="ORF">GGR36_004333</name>
</gene>
<evidence type="ECO:0000313" key="2">
    <source>
        <dbReference type="Proteomes" id="UP000561045"/>
    </source>
</evidence>
<evidence type="ECO:0000313" key="1">
    <source>
        <dbReference type="EMBL" id="MBB4014965.1"/>
    </source>
</evidence>
<organism evidence="1 2">
    <name type="scientific">Niveibacterium umoris</name>
    <dbReference type="NCBI Taxonomy" id="1193620"/>
    <lineage>
        <taxon>Bacteria</taxon>
        <taxon>Pseudomonadati</taxon>
        <taxon>Pseudomonadota</taxon>
        <taxon>Betaproteobacteria</taxon>
        <taxon>Rhodocyclales</taxon>
        <taxon>Rhodocyclaceae</taxon>
        <taxon>Niveibacterium</taxon>
    </lineage>
</organism>
<dbReference type="RefSeq" id="WP_183638588.1">
    <property type="nucleotide sequence ID" value="NZ_BAABLE010000007.1"/>
</dbReference>
<protein>
    <recommendedName>
        <fullName evidence="3">DUF5625 domain-containing protein</fullName>
    </recommendedName>
</protein>
<accession>A0A840BNS6</accession>
<reference evidence="1 2" key="1">
    <citation type="submission" date="2020-08" db="EMBL/GenBank/DDBJ databases">
        <title>Genomic Encyclopedia of Type Strains, Phase IV (KMG-IV): sequencing the most valuable type-strain genomes for metagenomic binning, comparative biology and taxonomic classification.</title>
        <authorList>
            <person name="Goeker M."/>
        </authorList>
    </citation>
    <scope>NUCLEOTIDE SEQUENCE [LARGE SCALE GENOMIC DNA]</scope>
    <source>
        <strain evidence="1 2">DSM 106739</strain>
    </source>
</reference>
<sequence>MTETTLALCKTIFPGVAMWLAGMCASNQALDMPVVNLGNPGVILQQEISIPMDEQYLFGVQFRFPNKAAYESTTIAGQPNATNPQTCTDAERYAQLTAEEKKAVGAALELEIVVSSLGGSVITSRRYSSRCLQSWGSLTKSRHFGSIALNKGNYRIRIVNHAPVTTEDGVVSTLFLVGAGAGYP</sequence>
<evidence type="ECO:0008006" key="3">
    <source>
        <dbReference type="Google" id="ProtNLM"/>
    </source>
</evidence>
<proteinExistence type="predicted"/>